<dbReference type="KEGG" id="psco:LY89DRAFT_737115"/>
<gene>
    <name evidence="1" type="ORF">LY89DRAFT_737115</name>
</gene>
<protein>
    <submittedName>
        <fullName evidence="1">Uncharacterized protein</fullName>
    </submittedName>
</protein>
<accession>A0A194X1P6</accession>
<dbReference type="RefSeq" id="XP_018068475.1">
    <property type="nucleotide sequence ID" value="XM_018220217.1"/>
</dbReference>
<evidence type="ECO:0000313" key="2">
    <source>
        <dbReference type="Proteomes" id="UP000070700"/>
    </source>
</evidence>
<evidence type="ECO:0000313" key="1">
    <source>
        <dbReference type="EMBL" id="KUJ14120.1"/>
    </source>
</evidence>
<name>A0A194X1P6_MOLSC</name>
<dbReference type="InParanoid" id="A0A194X1P6"/>
<dbReference type="OrthoDB" id="5364844at2759"/>
<organism evidence="1 2">
    <name type="scientific">Mollisia scopiformis</name>
    <name type="common">Conifer needle endophyte fungus</name>
    <name type="synonym">Phialocephala scopiformis</name>
    <dbReference type="NCBI Taxonomy" id="149040"/>
    <lineage>
        <taxon>Eukaryota</taxon>
        <taxon>Fungi</taxon>
        <taxon>Dikarya</taxon>
        <taxon>Ascomycota</taxon>
        <taxon>Pezizomycotina</taxon>
        <taxon>Leotiomycetes</taxon>
        <taxon>Helotiales</taxon>
        <taxon>Mollisiaceae</taxon>
        <taxon>Mollisia</taxon>
    </lineage>
</organism>
<dbReference type="GeneID" id="28829943"/>
<dbReference type="AlphaFoldDB" id="A0A194X1P6"/>
<proteinExistence type="predicted"/>
<keyword evidence="2" id="KW-1185">Reference proteome</keyword>
<dbReference type="EMBL" id="KQ947421">
    <property type="protein sequence ID" value="KUJ14120.1"/>
    <property type="molecule type" value="Genomic_DNA"/>
</dbReference>
<sequence length="338" mass="39783">MLQKEDPYMARKRNPTTDQDIIYAQRRSDEGYHRFLLERRVFTLPLILPSLPRLPYVELFDVQDCCNKATAIYWADYRQKQACNPTYFTMLIKALNVIYPQWFLVDGHHTDIEYGRFVAKFIRLQDAEIRQQTVAGVLKVHQELCERVITPDPPIETIEYQHWTRYSKFYFNIDIKNRIYYRLRPLFQALVIYVEDIEHRCHELPVKLIRTGFTDSLSAPIDFNDIKSGILSQNEDGTIVTVLLQTAIKFVMALDERERKALPRKIDEEGQEVMRVRRLSIMRERIKTPYNGPELTGPPSSWVDTSKFETVVVPFSHNSEVHARIMRGELPGTHPETY</sequence>
<dbReference type="Proteomes" id="UP000070700">
    <property type="component" value="Unassembled WGS sequence"/>
</dbReference>
<reference evidence="1 2" key="1">
    <citation type="submission" date="2015-10" db="EMBL/GenBank/DDBJ databases">
        <title>Full genome of DAOMC 229536 Phialocephala scopiformis, a fungal endophyte of spruce producing the potent anti-insectan compound rugulosin.</title>
        <authorList>
            <consortium name="DOE Joint Genome Institute"/>
            <person name="Walker A.K."/>
            <person name="Frasz S.L."/>
            <person name="Seifert K.A."/>
            <person name="Miller J.D."/>
            <person name="Mondo S.J."/>
            <person name="Labutti K."/>
            <person name="Lipzen A."/>
            <person name="Dockter R."/>
            <person name="Kennedy M."/>
            <person name="Grigoriev I.V."/>
            <person name="Spatafora J.W."/>
        </authorList>
    </citation>
    <scope>NUCLEOTIDE SEQUENCE [LARGE SCALE GENOMIC DNA]</scope>
    <source>
        <strain evidence="1 2">CBS 120377</strain>
    </source>
</reference>